<evidence type="ECO:0000256" key="1">
    <source>
        <dbReference type="ARBA" id="ARBA00010128"/>
    </source>
</evidence>
<dbReference type="EMBL" id="QEFC01001003">
    <property type="protein sequence ID" value="KAE9460504.1"/>
    <property type="molecule type" value="Genomic_DNA"/>
</dbReference>
<feature type="non-terminal residue" evidence="6">
    <location>
        <position position="1"/>
    </location>
</feature>
<dbReference type="PANTHER" id="PTHR43900">
    <property type="entry name" value="GLUTATHIONE S-TRANSFERASE RHO"/>
    <property type="match status" value="1"/>
</dbReference>
<gene>
    <name evidence="6" type="ORF">C3L33_07597</name>
</gene>
<organism evidence="6 7">
    <name type="scientific">Rhododendron williamsianum</name>
    <dbReference type="NCBI Taxonomy" id="262921"/>
    <lineage>
        <taxon>Eukaryota</taxon>
        <taxon>Viridiplantae</taxon>
        <taxon>Streptophyta</taxon>
        <taxon>Embryophyta</taxon>
        <taxon>Tracheophyta</taxon>
        <taxon>Spermatophyta</taxon>
        <taxon>Magnoliopsida</taxon>
        <taxon>eudicotyledons</taxon>
        <taxon>Gunneridae</taxon>
        <taxon>Pentapetalae</taxon>
        <taxon>asterids</taxon>
        <taxon>Ericales</taxon>
        <taxon>Ericaceae</taxon>
        <taxon>Ericoideae</taxon>
        <taxon>Rhodoreae</taxon>
        <taxon>Rhododendron</taxon>
    </lineage>
</organism>
<dbReference type="InterPro" id="IPR004046">
    <property type="entry name" value="GST_C"/>
</dbReference>
<comment type="caution">
    <text evidence="6">The sequence shown here is derived from an EMBL/GenBank/DDBJ whole genome shotgun (WGS) entry which is preliminary data.</text>
</comment>
<sequence>MKVHGALLSTASQRVFACLYEKELDFEFSGFEDGDLKLFESRAINLYIAHAYADKGNQLIYPDGKKMAILSMWMEVEAHQFDPVASSLCWELAIKPMFGMTMDAAVVDEKEAKLGQVLDVYEARLAQSKYLGGDDFTLADLHHLPNIQLLMVPS</sequence>
<evidence type="ECO:0000313" key="6">
    <source>
        <dbReference type="EMBL" id="KAE9460504.1"/>
    </source>
</evidence>
<dbReference type="Pfam" id="PF00043">
    <property type="entry name" value="GST_C"/>
    <property type="match status" value="1"/>
</dbReference>
<dbReference type="SUPFAM" id="SSF47616">
    <property type="entry name" value="GST C-terminal domain-like"/>
    <property type="match status" value="1"/>
</dbReference>
<evidence type="ECO:0000256" key="3">
    <source>
        <dbReference type="ARBA" id="ARBA00022679"/>
    </source>
</evidence>
<dbReference type="GO" id="GO:0009407">
    <property type="term" value="P:toxin catabolic process"/>
    <property type="evidence" value="ECO:0007669"/>
    <property type="project" value="UniProtKB-ARBA"/>
</dbReference>
<reference evidence="6 7" key="1">
    <citation type="journal article" date="2019" name="Genome Biol. Evol.">
        <title>The Rhododendron genome and chromosomal organization provide insight into shared whole-genome duplications across the heath family (Ericaceae).</title>
        <authorList>
            <person name="Soza V.L."/>
            <person name="Lindsley D."/>
            <person name="Waalkes A."/>
            <person name="Ramage E."/>
            <person name="Patwardhan R.P."/>
            <person name="Burton J.N."/>
            <person name="Adey A."/>
            <person name="Kumar A."/>
            <person name="Qiu R."/>
            <person name="Shendure J."/>
            <person name="Hall B."/>
        </authorList>
    </citation>
    <scope>NUCLEOTIDE SEQUENCE [LARGE SCALE GENOMIC DNA]</scope>
    <source>
        <strain evidence="6">RSF 1966-606</strain>
    </source>
</reference>
<dbReference type="PROSITE" id="PS50405">
    <property type="entry name" value="GST_CTER"/>
    <property type="match status" value="1"/>
</dbReference>
<dbReference type="InterPro" id="IPR010987">
    <property type="entry name" value="Glutathione-S-Trfase_C-like"/>
</dbReference>
<dbReference type="GO" id="GO:0005737">
    <property type="term" value="C:cytoplasm"/>
    <property type="evidence" value="ECO:0007669"/>
    <property type="project" value="TreeGrafter"/>
</dbReference>
<name>A0A6A4LWK1_9ERIC</name>
<keyword evidence="3" id="KW-0808">Transferase</keyword>
<keyword evidence="7" id="KW-1185">Reference proteome</keyword>
<comment type="similarity">
    <text evidence="1">Belongs to the GST superfamily. Phi family.</text>
</comment>
<dbReference type="FunFam" id="1.20.1050.10:FF:000004">
    <property type="entry name" value="Glutathione S-transferase F2"/>
    <property type="match status" value="1"/>
</dbReference>
<dbReference type="EC" id="2.5.1.18" evidence="2"/>
<dbReference type="Proteomes" id="UP000428333">
    <property type="component" value="Linkage Group LG04"/>
</dbReference>
<accession>A0A6A4LWK1</accession>
<evidence type="ECO:0000313" key="7">
    <source>
        <dbReference type="Proteomes" id="UP000428333"/>
    </source>
</evidence>
<dbReference type="InterPro" id="IPR034347">
    <property type="entry name" value="GST_Phi_C"/>
</dbReference>
<dbReference type="SUPFAM" id="SSF52833">
    <property type="entry name" value="Thioredoxin-like"/>
    <property type="match status" value="1"/>
</dbReference>
<dbReference type="PANTHER" id="PTHR43900:SF47">
    <property type="entry name" value="GLUTATHIONE S-TRANSFERASE F6-RELATED"/>
    <property type="match status" value="1"/>
</dbReference>
<proteinExistence type="inferred from homology"/>
<dbReference type="InterPro" id="IPR036282">
    <property type="entry name" value="Glutathione-S-Trfase_C_sf"/>
</dbReference>
<dbReference type="OrthoDB" id="422574at2759"/>
<dbReference type="Gene3D" id="1.20.1050.10">
    <property type="match status" value="1"/>
</dbReference>
<evidence type="ECO:0000256" key="4">
    <source>
        <dbReference type="ARBA" id="ARBA00047960"/>
    </source>
</evidence>
<protein>
    <recommendedName>
        <fullName evidence="2">glutathione transferase</fullName>
        <ecNumber evidence="2">2.5.1.18</ecNumber>
    </recommendedName>
</protein>
<comment type="catalytic activity">
    <reaction evidence="4">
        <text>RX + glutathione = an S-substituted glutathione + a halide anion + H(+)</text>
        <dbReference type="Rhea" id="RHEA:16437"/>
        <dbReference type="ChEBI" id="CHEBI:15378"/>
        <dbReference type="ChEBI" id="CHEBI:16042"/>
        <dbReference type="ChEBI" id="CHEBI:17792"/>
        <dbReference type="ChEBI" id="CHEBI:57925"/>
        <dbReference type="ChEBI" id="CHEBI:90779"/>
        <dbReference type="EC" id="2.5.1.18"/>
    </reaction>
</comment>
<evidence type="ECO:0000256" key="2">
    <source>
        <dbReference type="ARBA" id="ARBA00012452"/>
    </source>
</evidence>
<dbReference type="Gene3D" id="3.40.30.10">
    <property type="entry name" value="Glutaredoxin"/>
    <property type="match status" value="1"/>
</dbReference>
<evidence type="ECO:0000259" key="5">
    <source>
        <dbReference type="PROSITE" id="PS50405"/>
    </source>
</evidence>
<dbReference type="InterPro" id="IPR036249">
    <property type="entry name" value="Thioredoxin-like_sf"/>
</dbReference>
<dbReference type="AlphaFoldDB" id="A0A6A4LWK1"/>
<dbReference type="GO" id="GO:0043295">
    <property type="term" value="F:glutathione binding"/>
    <property type="evidence" value="ECO:0007669"/>
    <property type="project" value="TreeGrafter"/>
</dbReference>
<dbReference type="GO" id="GO:0004364">
    <property type="term" value="F:glutathione transferase activity"/>
    <property type="evidence" value="ECO:0007669"/>
    <property type="project" value="UniProtKB-EC"/>
</dbReference>
<feature type="domain" description="GST C-terminal" evidence="5">
    <location>
        <begin position="63"/>
        <end position="154"/>
    </location>
</feature>
<dbReference type="CDD" id="cd03187">
    <property type="entry name" value="GST_C_Phi"/>
    <property type="match status" value="1"/>
</dbReference>
<dbReference type="GO" id="GO:0006749">
    <property type="term" value="P:glutathione metabolic process"/>
    <property type="evidence" value="ECO:0007669"/>
    <property type="project" value="TreeGrafter"/>
</dbReference>